<accession>A0ACC1PWN1</accession>
<dbReference type="EMBL" id="JANSHE010001274">
    <property type="protein sequence ID" value="KAJ3003519.1"/>
    <property type="molecule type" value="Genomic_DNA"/>
</dbReference>
<proteinExistence type="predicted"/>
<evidence type="ECO:0000313" key="2">
    <source>
        <dbReference type="Proteomes" id="UP001144978"/>
    </source>
</evidence>
<protein>
    <submittedName>
        <fullName evidence="1">Uncharacterized protein</fullName>
    </submittedName>
</protein>
<sequence>MDMGVHSLYRMRRHDPGPSNGPGRHPAILTAMDTPASATPPMYHLAVRSPDDPTLANTFGAWLICASIGSMLFGLTTHQTYRYFRLYPTDKKGIKIMVTVLLVLDLLHTATTVQIGYYYLVVNYLNPAALASGVWSLRLCITETGLTMAISHSFFLRRIFLLGGRRLFPVMVITLLMASAFDAHDLPCVALAFTIGEPFPSSFSTQSPGTDGMMPAVTVMTFVEVTFAAFKEYQWMVWVLLANAIMTDVAITGLLIFFLRRSRTGFKRTDSILDILMVYTINTGLSTSIITVPAMICAIIMPDNLIWSGIYVIATKMYTNSLLAVLNSRRSIVDRGLEGFETGSFGLQVISQGPKRPYDFNTPLTPRPDLIRADKVRDDAINVKVTTETFIDITSEGGAHHHASTRGDISDAASTM</sequence>
<evidence type="ECO:0000313" key="1">
    <source>
        <dbReference type="EMBL" id="KAJ3003519.1"/>
    </source>
</evidence>
<reference evidence="1" key="1">
    <citation type="submission" date="2022-08" db="EMBL/GenBank/DDBJ databases">
        <title>Genome Sequence of Pycnoporus sanguineus.</title>
        <authorList>
            <person name="Buettner E."/>
        </authorList>
    </citation>
    <scope>NUCLEOTIDE SEQUENCE</scope>
    <source>
        <strain evidence="1">CG-C14</strain>
    </source>
</reference>
<gene>
    <name evidence="1" type="ORF">NUW54_g5257</name>
</gene>
<name>A0ACC1PWN1_9APHY</name>
<comment type="caution">
    <text evidence="1">The sequence shown here is derived from an EMBL/GenBank/DDBJ whole genome shotgun (WGS) entry which is preliminary data.</text>
</comment>
<keyword evidence="2" id="KW-1185">Reference proteome</keyword>
<dbReference type="Proteomes" id="UP001144978">
    <property type="component" value="Unassembled WGS sequence"/>
</dbReference>
<organism evidence="1 2">
    <name type="scientific">Trametes sanguinea</name>
    <dbReference type="NCBI Taxonomy" id="158606"/>
    <lineage>
        <taxon>Eukaryota</taxon>
        <taxon>Fungi</taxon>
        <taxon>Dikarya</taxon>
        <taxon>Basidiomycota</taxon>
        <taxon>Agaricomycotina</taxon>
        <taxon>Agaricomycetes</taxon>
        <taxon>Polyporales</taxon>
        <taxon>Polyporaceae</taxon>
        <taxon>Trametes</taxon>
    </lineage>
</organism>